<dbReference type="AlphaFoldDB" id="A0A160V919"/>
<reference evidence="1" key="1">
    <citation type="submission" date="2015-10" db="EMBL/GenBank/DDBJ databases">
        <authorList>
            <person name="Gilbert D.G."/>
        </authorList>
    </citation>
    <scope>NUCLEOTIDE SEQUENCE</scope>
</reference>
<proteinExistence type="predicted"/>
<sequence length="277" mass="30850">MQPADLNMTTTVTGHQLFLFVTFGDGQIDWELAEAIDLLGQGMENVHGVDGPPSDEAFARGRFQFLRAESRSTTEQQIVHTAVSESHGLIRLECATLEPIKGYENGLRELVNAAGGSVETLAGVMRPRSYTSHAMSEFAYAHAMPPGSGEKFPLAAVTPMNKTDDWWQMDFLHRESFFLPRYDENEEMVVKGHALASAMGVPDINRRLVHSPDGYGLGGSYDFVGYFEFAEADAPVFREVMAGLRDTVQNPEWKYVLEGPEWWGRRVNTAAEFLARP</sequence>
<evidence type="ECO:0000313" key="1">
    <source>
        <dbReference type="EMBL" id="CUV02459.1"/>
    </source>
</evidence>
<name>A0A160V919_9ZZZZ</name>
<organism evidence="1">
    <name type="scientific">hydrothermal vent metagenome</name>
    <dbReference type="NCBI Taxonomy" id="652676"/>
    <lineage>
        <taxon>unclassified sequences</taxon>
        <taxon>metagenomes</taxon>
        <taxon>ecological metagenomes</taxon>
    </lineage>
</organism>
<protein>
    <recommendedName>
        <fullName evidence="2">Chlorite dismutase</fullName>
    </recommendedName>
</protein>
<accession>A0A160V919</accession>
<gene>
    <name evidence="1" type="ORF">MGWOODY_Clf1824</name>
</gene>
<dbReference type="Gene3D" id="3.30.70.3420">
    <property type="match status" value="1"/>
</dbReference>
<evidence type="ECO:0008006" key="2">
    <source>
        <dbReference type="Google" id="ProtNLM"/>
    </source>
</evidence>
<dbReference type="EMBL" id="FAXA01000260">
    <property type="protein sequence ID" value="CUV02459.1"/>
    <property type="molecule type" value="Genomic_DNA"/>
</dbReference>